<dbReference type="Gene3D" id="1.10.1420.10">
    <property type="match status" value="1"/>
</dbReference>
<dbReference type="KEGG" id="mgin:FRZ54_23010"/>
<protein>
    <submittedName>
        <fullName evidence="6">DNA mismatch repair protein MutS</fullName>
    </submittedName>
</protein>
<dbReference type="Gene3D" id="3.40.50.300">
    <property type="entry name" value="P-loop containing nucleotide triphosphate hydrolases"/>
    <property type="match status" value="1"/>
</dbReference>
<dbReference type="InterPro" id="IPR045076">
    <property type="entry name" value="MutS"/>
</dbReference>
<gene>
    <name evidence="6" type="ORF">FRZ54_23010</name>
</gene>
<feature type="transmembrane region" description="Helical" evidence="4">
    <location>
        <begin position="27"/>
        <end position="47"/>
    </location>
</feature>
<reference evidence="6 7" key="1">
    <citation type="journal article" date="2017" name="Curr. Microbiol.">
        <title>Mucilaginibacter ginsenosidivorans sp. nov., Isolated from Soil of Ginseng Field.</title>
        <authorList>
            <person name="Kim M.M."/>
            <person name="Siddiqi M.Z."/>
            <person name="Im W.T."/>
        </authorList>
    </citation>
    <scope>NUCLEOTIDE SEQUENCE [LARGE SCALE GENOMIC DNA]</scope>
    <source>
        <strain evidence="6 7">Gsoil 3017</strain>
    </source>
</reference>
<dbReference type="SMART" id="SM00534">
    <property type="entry name" value="MUTSac"/>
    <property type="match status" value="1"/>
</dbReference>
<keyword evidence="3" id="KW-0238">DNA-binding</keyword>
<evidence type="ECO:0000256" key="1">
    <source>
        <dbReference type="ARBA" id="ARBA00022741"/>
    </source>
</evidence>
<dbReference type="AlphaFoldDB" id="A0A5B8V2D4"/>
<dbReference type="InterPro" id="IPR027417">
    <property type="entry name" value="P-loop_NTPase"/>
</dbReference>
<sequence length="605" mass="68947">MDNPMIQQYQQNILLAQEQVKLYEKKINFYSLMRLTAFALVLLSIYFSVKFESLGMFFACFIILAVVFNWLVSKQAWFTAQKEYYQHFEKVNENEINSIESYANLYDNGAAYYDERHYYTSDLDIFAGGSLFNLANRAATSHGRDKLASWLMSPAPKEVISERQDAIREIGRKNDWKLDMQARLFFANTNNRDELKQFFTYLDTTLDLPGEKWLSKYIIIGPALFFILLVVAIFYPELKYGAIGMALINYFISSYRHEYTSKTDLIAGKIGDTLKRYSAVFNSIEGVHWQSRLNSALAGKIRKEKDKSTSATIKQLSVLINNLNARLNMMIGFVLNATLVWDIRFVIAIENWKRSNQHDLEAAFDVIAEYEALISLASLHVNCPGWCFAEIADGEHYTVTARNIAHPLIAADTRIENDYELNDSLNIDIITGSNMAGKSTFLRTIGINSVLALCGAPVCADEMEVSVITVITYMRIKDSLNESTSTFKAELDRLQMLLAAVETQPKVFFLIDEMLRGTNSVDKYLGSKAVIKQLISKKGVGMVATHDLQIAQLETEYPDYVRNFYFDIRIESGEMLFDYKLKHGECKTFNASLLLKRIGIDVDAV</sequence>
<dbReference type="GO" id="GO:0006298">
    <property type="term" value="P:mismatch repair"/>
    <property type="evidence" value="ECO:0007669"/>
    <property type="project" value="InterPro"/>
</dbReference>
<dbReference type="PANTHER" id="PTHR11361:SF99">
    <property type="entry name" value="DNA MISMATCH REPAIR PROTEIN"/>
    <property type="match status" value="1"/>
</dbReference>
<proteinExistence type="predicted"/>
<dbReference type="SUPFAM" id="SSF48334">
    <property type="entry name" value="DNA repair protein MutS, domain III"/>
    <property type="match status" value="1"/>
</dbReference>
<dbReference type="PANTHER" id="PTHR11361">
    <property type="entry name" value="DNA MISMATCH REPAIR PROTEIN MUTS FAMILY MEMBER"/>
    <property type="match status" value="1"/>
</dbReference>
<feature type="transmembrane region" description="Helical" evidence="4">
    <location>
        <begin position="217"/>
        <end position="235"/>
    </location>
</feature>
<dbReference type="GO" id="GO:0030983">
    <property type="term" value="F:mismatched DNA binding"/>
    <property type="evidence" value="ECO:0007669"/>
    <property type="project" value="InterPro"/>
</dbReference>
<dbReference type="SUPFAM" id="SSF52540">
    <property type="entry name" value="P-loop containing nucleoside triphosphate hydrolases"/>
    <property type="match status" value="1"/>
</dbReference>
<evidence type="ECO:0000313" key="7">
    <source>
        <dbReference type="Proteomes" id="UP000321479"/>
    </source>
</evidence>
<keyword evidence="7" id="KW-1185">Reference proteome</keyword>
<keyword evidence="1" id="KW-0547">Nucleotide-binding</keyword>
<dbReference type="GO" id="GO:0005829">
    <property type="term" value="C:cytosol"/>
    <property type="evidence" value="ECO:0007669"/>
    <property type="project" value="TreeGrafter"/>
</dbReference>
<dbReference type="OrthoDB" id="1097361at2"/>
<evidence type="ECO:0000259" key="5">
    <source>
        <dbReference type="SMART" id="SM00534"/>
    </source>
</evidence>
<evidence type="ECO:0000256" key="4">
    <source>
        <dbReference type="SAM" id="Phobius"/>
    </source>
</evidence>
<feature type="transmembrane region" description="Helical" evidence="4">
    <location>
        <begin position="53"/>
        <end position="72"/>
    </location>
</feature>
<dbReference type="EMBL" id="CP042436">
    <property type="protein sequence ID" value="QEC65319.1"/>
    <property type="molecule type" value="Genomic_DNA"/>
</dbReference>
<organism evidence="6 7">
    <name type="scientific">Mucilaginibacter ginsenosidivorans</name>
    <dbReference type="NCBI Taxonomy" id="398053"/>
    <lineage>
        <taxon>Bacteria</taxon>
        <taxon>Pseudomonadati</taxon>
        <taxon>Bacteroidota</taxon>
        <taxon>Sphingobacteriia</taxon>
        <taxon>Sphingobacteriales</taxon>
        <taxon>Sphingobacteriaceae</taxon>
        <taxon>Mucilaginibacter</taxon>
    </lineage>
</organism>
<evidence type="ECO:0000256" key="3">
    <source>
        <dbReference type="ARBA" id="ARBA00023125"/>
    </source>
</evidence>
<dbReference type="GO" id="GO:0140664">
    <property type="term" value="F:ATP-dependent DNA damage sensor activity"/>
    <property type="evidence" value="ECO:0007669"/>
    <property type="project" value="InterPro"/>
</dbReference>
<keyword evidence="4" id="KW-1133">Transmembrane helix</keyword>
<accession>A0A5B8V2D4</accession>
<evidence type="ECO:0000256" key="2">
    <source>
        <dbReference type="ARBA" id="ARBA00022840"/>
    </source>
</evidence>
<evidence type="ECO:0000313" key="6">
    <source>
        <dbReference type="EMBL" id="QEC65319.1"/>
    </source>
</evidence>
<keyword evidence="4" id="KW-0472">Membrane</keyword>
<keyword evidence="2" id="KW-0067">ATP-binding</keyword>
<dbReference type="Proteomes" id="UP000321479">
    <property type="component" value="Chromosome"/>
</dbReference>
<dbReference type="InterPro" id="IPR036187">
    <property type="entry name" value="DNA_mismatch_repair_MutS_sf"/>
</dbReference>
<feature type="domain" description="DNA mismatch repair proteins mutS family" evidence="5">
    <location>
        <begin position="425"/>
        <end position="600"/>
    </location>
</feature>
<dbReference type="GO" id="GO:0005524">
    <property type="term" value="F:ATP binding"/>
    <property type="evidence" value="ECO:0007669"/>
    <property type="project" value="UniProtKB-KW"/>
</dbReference>
<dbReference type="Pfam" id="PF00488">
    <property type="entry name" value="MutS_V"/>
    <property type="match status" value="1"/>
</dbReference>
<dbReference type="RefSeq" id="WP_147034150.1">
    <property type="nucleotide sequence ID" value="NZ_JBHMAO010000004.1"/>
</dbReference>
<name>A0A5B8V2D4_9SPHI</name>
<dbReference type="InterPro" id="IPR000432">
    <property type="entry name" value="DNA_mismatch_repair_MutS_C"/>
</dbReference>
<keyword evidence="4" id="KW-0812">Transmembrane</keyword>